<name>K8P5Y4_9BRAD</name>
<accession>K8P5Y4</accession>
<dbReference type="RefSeq" id="WP_006021997.1">
    <property type="nucleotide sequence ID" value="NZ_KB375283.1"/>
</dbReference>
<comment type="caution">
    <text evidence="1">The sequence shown here is derived from an EMBL/GenBank/DDBJ whole genome shotgun (WGS) entry which is preliminary data.</text>
</comment>
<evidence type="ECO:0000313" key="1">
    <source>
        <dbReference type="EMBL" id="EKS36876.1"/>
    </source>
</evidence>
<dbReference type="EMBL" id="AGWX01000004">
    <property type="protein sequence ID" value="EKS36876.1"/>
    <property type="molecule type" value="Genomic_DNA"/>
</dbReference>
<dbReference type="PATRIC" id="fig|883078.3.peg.3409"/>
<dbReference type="HOGENOM" id="CLU_2875661_0_0_5"/>
<dbReference type="Proteomes" id="UP000001096">
    <property type="component" value="Unassembled WGS sequence"/>
</dbReference>
<sequence length="63" mass="6856">MLNNNSAELREWAARCEKMAASATSENERADLLRKRDALHALADSEDWLAGLSPGETPAISSI</sequence>
<gene>
    <name evidence="1" type="ORF">HMPREF9695_03294</name>
</gene>
<keyword evidence="2" id="KW-1185">Reference proteome</keyword>
<evidence type="ECO:0000313" key="2">
    <source>
        <dbReference type="Proteomes" id="UP000001096"/>
    </source>
</evidence>
<protein>
    <submittedName>
        <fullName evidence="1">Uncharacterized protein</fullName>
    </submittedName>
</protein>
<reference evidence="1 2" key="1">
    <citation type="submission" date="2012-04" db="EMBL/GenBank/DDBJ databases">
        <title>The Genome Sequence of Afipia broomeae ATCC 49717.</title>
        <authorList>
            <consortium name="The Broad Institute Genome Sequencing Platform"/>
            <person name="Earl A."/>
            <person name="Ward D."/>
            <person name="Feldgarden M."/>
            <person name="Gevers D."/>
            <person name="Huys G."/>
            <person name="Walker B."/>
            <person name="Young S.K."/>
            <person name="Zeng Q."/>
            <person name="Gargeya S."/>
            <person name="Fitzgerald M."/>
            <person name="Haas B."/>
            <person name="Abouelleil A."/>
            <person name="Alvarado L."/>
            <person name="Arachchi H.M."/>
            <person name="Berlin A."/>
            <person name="Chapman S.B."/>
            <person name="Goldberg J."/>
            <person name="Griggs A."/>
            <person name="Gujja S."/>
            <person name="Hansen M."/>
            <person name="Howarth C."/>
            <person name="Imamovic A."/>
            <person name="Larimer J."/>
            <person name="McCowen C."/>
            <person name="Montmayeur A."/>
            <person name="Murphy C."/>
            <person name="Neiman D."/>
            <person name="Pearson M."/>
            <person name="Priest M."/>
            <person name="Roberts A."/>
            <person name="Saif S."/>
            <person name="Shea T."/>
            <person name="Sisk P."/>
            <person name="Sykes S."/>
            <person name="Wortman J."/>
            <person name="Nusbaum C."/>
            <person name="Birren B."/>
        </authorList>
    </citation>
    <scope>NUCLEOTIDE SEQUENCE [LARGE SCALE GENOMIC DNA]</scope>
    <source>
        <strain evidence="1 2">ATCC 49717</strain>
    </source>
</reference>
<organism evidence="1 2">
    <name type="scientific">Afipia broomeae ATCC 49717</name>
    <dbReference type="NCBI Taxonomy" id="883078"/>
    <lineage>
        <taxon>Bacteria</taxon>
        <taxon>Pseudomonadati</taxon>
        <taxon>Pseudomonadota</taxon>
        <taxon>Alphaproteobacteria</taxon>
        <taxon>Hyphomicrobiales</taxon>
        <taxon>Nitrobacteraceae</taxon>
        <taxon>Afipia</taxon>
    </lineage>
</organism>
<proteinExistence type="predicted"/>
<dbReference type="AlphaFoldDB" id="K8P5Y4"/>